<accession>A0A1I1UAE9</accession>
<evidence type="ECO:0000256" key="3">
    <source>
        <dbReference type="ARBA" id="ARBA00023163"/>
    </source>
</evidence>
<dbReference type="InterPro" id="IPR002577">
    <property type="entry name" value="HTH_HxlR"/>
</dbReference>
<proteinExistence type="predicted"/>
<keyword evidence="1" id="KW-0805">Transcription regulation</keyword>
<dbReference type="PANTHER" id="PTHR33204">
    <property type="entry name" value="TRANSCRIPTIONAL REGULATOR, MARR FAMILY"/>
    <property type="match status" value="1"/>
</dbReference>
<dbReference type="PROSITE" id="PS51118">
    <property type="entry name" value="HTH_HXLR"/>
    <property type="match status" value="1"/>
</dbReference>
<sequence length="127" mass="14036">MLPAHNGERCLAIREVLSRIGDKWSVQIVGALGAGPKRFAELLRSIEAISRRMLTLTLRNLERDGLVHRKVFPTVPPAVEYSLTPLGETLLEPVAALAAWASDNRLAVQTARHKFDERPTPPAQGHE</sequence>
<organism evidence="5 6">
    <name type="scientific">Nannocystis exedens</name>
    <dbReference type="NCBI Taxonomy" id="54"/>
    <lineage>
        <taxon>Bacteria</taxon>
        <taxon>Pseudomonadati</taxon>
        <taxon>Myxococcota</taxon>
        <taxon>Polyangia</taxon>
        <taxon>Nannocystales</taxon>
        <taxon>Nannocystaceae</taxon>
        <taxon>Nannocystis</taxon>
    </lineage>
</organism>
<dbReference type="PANTHER" id="PTHR33204:SF39">
    <property type="entry name" value="TRANSCRIPTIONAL REGULATORY PROTEIN"/>
    <property type="match status" value="1"/>
</dbReference>
<dbReference type="Gene3D" id="1.10.10.10">
    <property type="entry name" value="Winged helix-like DNA-binding domain superfamily/Winged helix DNA-binding domain"/>
    <property type="match status" value="1"/>
</dbReference>
<keyword evidence="6" id="KW-1185">Reference proteome</keyword>
<evidence type="ECO:0000256" key="1">
    <source>
        <dbReference type="ARBA" id="ARBA00023015"/>
    </source>
</evidence>
<keyword evidence="2" id="KW-0238">DNA-binding</keyword>
<dbReference type="InterPro" id="IPR036390">
    <property type="entry name" value="WH_DNA-bd_sf"/>
</dbReference>
<dbReference type="OrthoDB" id="9800350at2"/>
<dbReference type="AlphaFoldDB" id="A0A1I1UAE9"/>
<reference evidence="6" key="1">
    <citation type="submission" date="2016-10" db="EMBL/GenBank/DDBJ databases">
        <authorList>
            <person name="Varghese N."/>
            <person name="Submissions S."/>
        </authorList>
    </citation>
    <scope>NUCLEOTIDE SEQUENCE [LARGE SCALE GENOMIC DNA]</scope>
    <source>
        <strain evidence="6">ATCC 25963</strain>
    </source>
</reference>
<dbReference type="GO" id="GO:0003677">
    <property type="term" value="F:DNA binding"/>
    <property type="evidence" value="ECO:0007669"/>
    <property type="project" value="UniProtKB-KW"/>
</dbReference>
<dbReference type="STRING" id="54.SAMN02745121_01086"/>
<dbReference type="Pfam" id="PF01638">
    <property type="entry name" value="HxlR"/>
    <property type="match status" value="1"/>
</dbReference>
<dbReference type="RefSeq" id="WP_096329564.1">
    <property type="nucleotide sequence ID" value="NZ_FOMX01000003.1"/>
</dbReference>
<dbReference type="SUPFAM" id="SSF46785">
    <property type="entry name" value="Winged helix' DNA-binding domain"/>
    <property type="match status" value="1"/>
</dbReference>
<protein>
    <submittedName>
        <fullName evidence="5">Transcriptional regulator, HxlR family</fullName>
    </submittedName>
</protein>
<gene>
    <name evidence="5" type="ORF">SAMN02745121_01086</name>
</gene>
<name>A0A1I1UAE9_9BACT</name>
<dbReference type="Proteomes" id="UP000199400">
    <property type="component" value="Unassembled WGS sequence"/>
</dbReference>
<dbReference type="InterPro" id="IPR036388">
    <property type="entry name" value="WH-like_DNA-bd_sf"/>
</dbReference>
<feature type="domain" description="HTH hxlR-type" evidence="4">
    <location>
        <begin position="10"/>
        <end position="109"/>
    </location>
</feature>
<evidence type="ECO:0000313" key="6">
    <source>
        <dbReference type="Proteomes" id="UP000199400"/>
    </source>
</evidence>
<dbReference type="EMBL" id="FOMX01000003">
    <property type="protein sequence ID" value="SFD67605.1"/>
    <property type="molecule type" value="Genomic_DNA"/>
</dbReference>
<evidence type="ECO:0000313" key="5">
    <source>
        <dbReference type="EMBL" id="SFD67605.1"/>
    </source>
</evidence>
<evidence type="ECO:0000259" key="4">
    <source>
        <dbReference type="PROSITE" id="PS51118"/>
    </source>
</evidence>
<evidence type="ECO:0000256" key="2">
    <source>
        <dbReference type="ARBA" id="ARBA00023125"/>
    </source>
</evidence>
<keyword evidence="3" id="KW-0804">Transcription</keyword>